<keyword evidence="7" id="KW-0539">Nucleus</keyword>
<evidence type="ECO:0000259" key="8">
    <source>
        <dbReference type="Pfam" id="PF13359"/>
    </source>
</evidence>
<dbReference type="InterPro" id="IPR045249">
    <property type="entry name" value="HARBI1-like"/>
</dbReference>
<evidence type="ECO:0000256" key="2">
    <source>
        <dbReference type="ARBA" id="ARBA00004123"/>
    </source>
</evidence>
<organism evidence="9 10">
    <name type="scientific">Trichogramma kaykai</name>
    <dbReference type="NCBI Taxonomy" id="54128"/>
    <lineage>
        <taxon>Eukaryota</taxon>
        <taxon>Metazoa</taxon>
        <taxon>Ecdysozoa</taxon>
        <taxon>Arthropoda</taxon>
        <taxon>Hexapoda</taxon>
        <taxon>Insecta</taxon>
        <taxon>Pterygota</taxon>
        <taxon>Neoptera</taxon>
        <taxon>Endopterygota</taxon>
        <taxon>Hymenoptera</taxon>
        <taxon>Apocrita</taxon>
        <taxon>Proctotrupomorpha</taxon>
        <taxon>Chalcidoidea</taxon>
        <taxon>Trichogrammatidae</taxon>
        <taxon>Trichogramma</taxon>
    </lineage>
</organism>
<comment type="caution">
    <text evidence="9">The sequence shown here is derived from an EMBL/GenBank/DDBJ whole genome shotgun (WGS) entry which is preliminary data.</text>
</comment>
<comment type="cofactor">
    <cofactor evidence="1">
        <name>a divalent metal cation</name>
        <dbReference type="ChEBI" id="CHEBI:60240"/>
    </cofactor>
</comment>
<feature type="domain" description="DDE Tnp4" evidence="8">
    <location>
        <begin position="175"/>
        <end position="339"/>
    </location>
</feature>
<comment type="subcellular location">
    <subcellularLocation>
        <location evidence="2">Nucleus</location>
    </subcellularLocation>
</comment>
<protein>
    <recommendedName>
        <fullName evidence="8">DDE Tnp4 domain-containing protein</fullName>
    </recommendedName>
</protein>
<evidence type="ECO:0000256" key="1">
    <source>
        <dbReference type="ARBA" id="ARBA00001968"/>
    </source>
</evidence>
<evidence type="ECO:0000256" key="7">
    <source>
        <dbReference type="ARBA" id="ARBA00023242"/>
    </source>
</evidence>
<evidence type="ECO:0000256" key="3">
    <source>
        <dbReference type="ARBA" id="ARBA00006958"/>
    </source>
</evidence>
<dbReference type="AlphaFoldDB" id="A0ABD2WZ30"/>
<keyword evidence="10" id="KW-1185">Reference proteome</keyword>
<dbReference type="GO" id="GO:0016787">
    <property type="term" value="F:hydrolase activity"/>
    <property type="evidence" value="ECO:0007669"/>
    <property type="project" value="UniProtKB-KW"/>
</dbReference>
<dbReference type="GO" id="GO:0046872">
    <property type="term" value="F:metal ion binding"/>
    <property type="evidence" value="ECO:0007669"/>
    <property type="project" value="UniProtKB-KW"/>
</dbReference>
<dbReference type="GO" id="GO:0004518">
    <property type="term" value="F:nuclease activity"/>
    <property type="evidence" value="ECO:0007669"/>
    <property type="project" value="UniProtKB-KW"/>
</dbReference>
<comment type="similarity">
    <text evidence="3">Belongs to the HARBI1 family.</text>
</comment>
<keyword evidence="6" id="KW-0378">Hydrolase</keyword>
<sequence>MDNERMRNLCLIWSMYERVIVINEQTEKVRRWWAKPHLIHNYLNGYGGYRKVFMYFEMSDEEEFFNFTNFTVHEFNYVYDILEPYLRKKSFRPSLPPELRFAAVLNYLAKADTIKKNAWFYNVGESTMYKLIPEVCRIINEVLGPKYMKFPSSTDFRRIAEEFDELSFPHCIGAIDGRHCPVRAPENSGSAFFNYKKFFSIIMMAICDRHERFTWVNIGGYGSTNDAFTFGNSDGCELFENNQALPAPEILPNSNIVAPFYLVGDGGFPLKNYLLKPYMNTQHMTPAMNVFNYRLSHVRHIIECAFGRLRNQWAVNHQELAWKINTTEQIIYSTVCLHNYKITMDLHAERGFREHWIDAPTGYVEQVHNIEIDMEFNPNQLRHTLSQYFVSPAGSVPWQWEHI</sequence>
<dbReference type="PANTHER" id="PTHR22930">
    <property type="match status" value="1"/>
</dbReference>
<proteinExistence type="inferred from homology"/>
<evidence type="ECO:0000256" key="5">
    <source>
        <dbReference type="ARBA" id="ARBA00022723"/>
    </source>
</evidence>
<name>A0ABD2WZ30_9HYME</name>
<evidence type="ECO:0000256" key="4">
    <source>
        <dbReference type="ARBA" id="ARBA00022722"/>
    </source>
</evidence>
<dbReference type="EMBL" id="JBJJXI010000060">
    <property type="protein sequence ID" value="KAL3398100.1"/>
    <property type="molecule type" value="Genomic_DNA"/>
</dbReference>
<evidence type="ECO:0000256" key="6">
    <source>
        <dbReference type="ARBA" id="ARBA00022801"/>
    </source>
</evidence>
<evidence type="ECO:0000313" key="10">
    <source>
        <dbReference type="Proteomes" id="UP001627154"/>
    </source>
</evidence>
<dbReference type="InterPro" id="IPR027806">
    <property type="entry name" value="HARBI1_dom"/>
</dbReference>
<dbReference type="GO" id="GO:0005634">
    <property type="term" value="C:nucleus"/>
    <property type="evidence" value="ECO:0007669"/>
    <property type="project" value="UniProtKB-SubCell"/>
</dbReference>
<evidence type="ECO:0000313" key="9">
    <source>
        <dbReference type="EMBL" id="KAL3398100.1"/>
    </source>
</evidence>
<gene>
    <name evidence="9" type="ORF">TKK_008311</name>
</gene>
<dbReference type="Proteomes" id="UP001627154">
    <property type="component" value="Unassembled WGS sequence"/>
</dbReference>
<dbReference type="PANTHER" id="PTHR22930:SF269">
    <property type="entry name" value="NUCLEASE HARBI1-LIKE PROTEIN"/>
    <property type="match status" value="1"/>
</dbReference>
<reference evidence="9 10" key="1">
    <citation type="journal article" date="2024" name="bioRxiv">
        <title>A reference genome for Trichogramma kaykai: A tiny desert-dwelling parasitoid wasp with competing sex-ratio distorters.</title>
        <authorList>
            <person name="Culotta J."/>
            <person name="Lindsey A.R."/>
        </authorList>
    </citation>
    <scope>NUCLEOTIDE SEQUENCE [LARGE SCALE GENOMIC DNA]</scope>
    <source>
        <strain evidence="9 10">KSX58</strain>
    </source>
</reference>
<keyword evidence="5" id="KW-0479">Metal-binding</keyword>
<dbReference type="Pfam" id="PF13359">
    <property type="entry name" value="DDE_Tnp_4"/>
    <property type="match status" value="1"/>
</dbReference>
<accession>A0ABD2WZ30</accession>
<keyword evidence="4" id="KW-0540">Nuclease</keyword>